<feature type="domain" description="TF-B3" evidence="7">
    <location>
        <begin position="169"/>
        <end position="268"/>
    </location>
</feature>
<dbReference type="PANTHER" id="PTHR31920">
    <property type="entry name" value="B3 DOMAIN-CONTAINING"/>
    <property type="match status" value="1"/>
</dbReference>
<evidence type="ECO:0000256" key="3">
    <source>
        <dbReference type="ARBA" id="ARBA00023125"/>
    </source>
</evidence>
<dbReference type="PROSITE" id="PS50863">
    <property type="entry name" value="B3"/>
    <property type="match status" value="2"/>
</dbReference>
<dbReference type="EMBL" id="CAWUPB010001158">
    <property type="protein sequence ID" value="CAK7339459.1"/>
    <property type="molecule type" value="Genomic_DNA"/>
</dbReference>
<feature type="compositionally biased region" description="Basic and acidic residues" evidence="6">
    <location>
        <begin position="150"/>
        <end position="159"/>
    </location>
</feature>
<feature type="compositionally biased region" description="Low complexity" evidence="6">
    <location>
        <begin position="137"/>
        <end position="148"/>
    </location>
</feature>
<dbReference type="InterPro" id="IPR015300">
    <property type="entry name" value="DNA-bd_pseudobarrel_sf"/>
</dbReference>
<feature type="region of interest" description="Disordered" evidence="6">
    <location>
        <begin position="101"/>
        <end position="162"/>
    </location>
</feature>
<evidence type="ECO:0000256" key="6">
    <source>
        <dbReference type="SAM" id="MobiDB-lite"/>
    </source>
</evidence>
<dbReference type="Proteomes" id="UP001314170">
    <property type="component" value="Unassembled WGS sequence"/>
</dbReference>
<evidence type="ECO:0000256" key="5">
    <source>
        <dbReference type="ARBA" id="ARBA00023242"/>
    </source>
</evidence>
<dbReference type="AlphaFoldDB" id="A0AAV1RVW6"/>
<proteinExistence type="predicted"/>
<feature type="compositionally biased region" description="Polar residues" evidence="6">
    <location>
        <begin position="267"/>
        <end position="289"/>
    </location>
</feature>
<dbReference type="CDD" id="cd10017">
    <property type="entry name" value="B3_DNA"/>
    <property type="match status" value="2"/>
</dbReference>
<dbReference type="Gene3D" id="2.40.330.10">
    <property type="entry name" value="DNA-binding pseudobarrel domain"/>
    <property type="match status" value="2"/>
</dbReference>
<keyword evidence="4" id="KW-0804">Transcription</keyword>
<dbReference type="GO" id="GO:0005634">
    <property type="term" value="C:nucleus"/>
    <property type="evidence" value="ECO:0007669"/>
    <property type="project" value="UniProtKB-SubCell"/>
</dbReference>
<keyword evidence="2" id="KW-0805">Transcription regulation</keyword>
<dbReference type="PANTHER" id="PTHR31920:SF135">
    <property type="entry name" value="B3 DOMAIN-CONTAINING PROTEIN OS03G0621600-RELATED"/>
    <property type="match status" value="1"/>
</dbReference>
<dbReference type="InterPro" id="IPR003340">
    <property type="entry name" value="B3_DNA-bd"/>
</dbReference>
<gene>
    <name evidence="8" type="ORF">DCAF_LOCUS14511</name>
</gene>
<comment type="caution">
    <text evidence="8">The sequence shown here is derived from an EMBL/GenBank/DDBJ whole genome shotgun (WGS) entry which is preliminary data.</text>
</comment>
<evidence type="ECO:0000259" key="7">
    <source>
        <dbReference type="PROSITE" id="PS50863"/>
    </source>
</evidence>
<dbReference type="GO" id="GO:0003677">
    <property type="term" value="F:DNA binding"/>
    <property type="evidence" value="ECO:0007669"/>
    <property type="project" value="UniProtKB-KW"/>
</dbReference>
<feature type="region of interest" description="Disordered" evidence="6">
    <location>
        <begin position="267"/>
        <end position="299"/>
    </location>
</feature>
<evidence type="ECO:0000313" key="9">
    <source>
        <dbReference type="Proteomes" id="UP001314170"/>
    </source>
</evidence>
<name>A0AAV1RVW6_9ROSI</name>
<organism evidence="8 9">
    <name type="scientific">Dovyalis caffra</name>
    <dbReference type="NCBI Taxonomy" id="77055"/>
    <lineage>
        <taxon>Eukaryota</taxon>
        <taxon>Viridiplantae</taxon>
        <taxon>Streptophyta</taxon>
        <taxon>Embryophyta</taxon>
        <taxon>Tracheophyta</taxon>
        <taxon>Spermatophyta</taxon>
        <taxon>Magnoliopsida</taxon>
        <taxon>eudicotyledons</taxon>
        <taxon>Gunneridae</taxon>
        <taxon>Pentapetalae</taxon>
        <taxon>rosids</taxon>
        <taxon>fabids</taxon>
        <taxon>Malpighiales</taxon>
        <taxon>Salicaceae</taxon>
        <taxon>Flacourtieae</taxon>
        <taxon>Dovyalis</taxon>
    </lineage>
</organism>
<keyword evidence="3" id="KW-0238">DNA-binding</keyword>
<evidence type="ECO:0000256" key="4">
    <source>
        <dbReference type="ARBA" id="ARBA00023163"/>
    </source>
</evidence>
<evidence type="ECO:0000256" key="2">
    <source>
        <dbReference type="ARBA" id="ARBA00023015"/>
    </source>
</evidence>
<dbReference type="InterPro" id="IPR050655">
    <property type="entry name" value="Plant_B3_domain"/>
</dbReference>
<keyword evidence="5" id="KW-0539">Nucleus</keyword>
<comment type="subcellular location">
    <subcellularLocation>
        <location evidence="1">Nucleus</location>
    </subcellularLocation>
</comment>
<sequence length="380" mass="42623">MVVPPAFDALLKINRETLPTNVTLKDYNEVIWKVKMERKGKDLIIGDGWKGFVSHHCLKDGDFILFKYDGSSQFDVHLYGINGLKKGKVKEYSKVNDVHVKDEPITEERPTDCEPIVASGSDGKNTETEPTDRRSEASSGSSGSKPSETLVRKPRERQGARAVSAVARQKASFVFKMTKAKRYVYVPLLVLKAHNIKMKEVMKLRDENGKFWPVHVKFLDNGQIYLTSGWLEFCRAKKLSVGDKCAFEFIIPEDKDSNVIQVQVVSRKQGAPTQEPASSGRNTSKQTENNVKKVVAGRRKSPRSVVKMNPISKDTIDDLIELNARKEEKTLICNRTCPNGLRRNACETAELLVLSFVSQMGDIGALNSSLKYSREAQEQA</sequence>
<evidence type="ECO:0000256" key="1">
    <source>
        <dbReference type="ARBA" id="ARBA00004123"/>
    </source>
</evidence>
<accession>A0AAV1RVW6</accession>
<reference evidence="8 9" key="1">
    <citation type="submission" date="2024-01" db="EMBL/GenBank/DDBJ databases">
        <authorList>
            <person name="Waweru B."/>
        </authorList>
    </citation>
    <scope>NUCLEOTIDE SEQUENCE [LARGE SCALE GENOMIC DNA]</scope>
</reference>
<dbReference type="Pfam" id="PF02362">
    <property type="entry name" value="B3"/>
    <property type="match status" value="2"/>
</dbReference>
<dbReference type="SUPFAM" id="SSF101936">
    <property type="entry name" value="DNA-binding pseudobarrel domain"/>
    <property type="match status" value="2"/>
</dbReference>
<keyword evidence="9" id="KW-1185">Reference proteome</keyword>
<feature type="domain" description="TF-B3" evidence="7">
    <location>
        <begin position="1"/>
        <end position="82"/>
    </location>
</feature>
<protein>
    <recommendedName>
        <fullName evidence="7">TF-B3 domain-containing protein</fullName>
    </recommendedName>
</protein>
<feature type="compositionally biased region" description="Basic and acidic residues" evidence="6">
    <location>
        <begin position="101"/>
        <end position="112"/>
    </location>
</feature>
<evidence type="ECO:0000313" key="8">
    <source>
        <dbReference type="EMBL" id="CAK7339459.1"/>
    </source>
</evidence>
<feature type="compositionally biased region" description="Basic and acidic residues" evidence="6">
    <location>
        <begin position="124"/>
        <end position="136"/>
    </location>
</feature>
<dbReference type="SMART" id="SM01019">
    <property type="entry name" value="B3"/>
    <property type="match status" value="2"/>
</dbReference>